<proteinExistence type="predicted"/>
<dbReference type="Proteomes" id="UP000683925">
    <property type="component" value="Unassembled WGS sequence"/>
</dbReference>
<name>A0A8S1U576_PAROT</name>
<evidence type="ECO:0000256" key="1">
    <source>
        <dbReference type="SAM" id="Phobius"/>
    </source>
</evidence>
<organism evidence="2 3">
    <name type="scientific">Paramecium octaurelia</name>
    <dbReference type="NCBI Taxonomy" id="43137"/>
    <lineage>
        <taxon>Eukaryota</taxon>
        <taxon>Sar</taxon>
        <taxon>Alveolata</taxon>
        <taxon>Ciliophora</taxon>
        <taxon>Intramacronucleata</taxon>
        <taxon>Oligohymenophorea</taxon>
        <taxon>Peniculida</taxon>
        <taxon>Parameciidae</taxon>
        <taxon>Paramecium</taxon>
    </lineage>
</organism>
<accession>A0A8S1U576</accession>
<keyword evidence="1" id="KW-1133">Transmembrane helix</keyword>
<dbReference type="EMBL" id="CAJJDP010000038">
    <property type="protein sequence ID" value="CAD8160225.1"/>
    <property type="molecule type" value="Genomic_DNA"/>
</dbReference>
<gene>
    <name evidence="2" type="ORF">POCTA_138.1.T0380065</name>
</gene>
<dbReference type="AlphaFoldDB" id="A0A8S1U576"/>
<protein>
    <recommendedName>
        <fullName evidence="4">Transmembrane protein</fullName>
    </recommendedName>
</protein>
<comment type="caution">
    <text evidence="2">The sequence shown here is derived from an EMBL/GenBank/DDBJ whole genome shotgun (WGS) entry which is preliminary data.</text>
</comment>
<keyword evidence="1" id="KW-0472">Membrane</keyword>
<evidence type="ECO:0000313" key="3">
    <source>
        <dbReference type="Proteomes" id="UP000683925"/>
    </source>
</evidence>
<sequence length="163" mass="19529">MCFQTSQMLIYQRGQVMEELQLRIINCKFIIINTFIIPISQRVSNIKELCYRKQMLIVVSHDYIVIQIEFQQRIEKLQNWQDLLFILGMSQKTGHQTINQIINTCEVMLPEFDAIDDKIFQQWNEYIFFIHILKLLKIIIYRVILIAISILIINYFNVNLLLS</sequence>
<reference evidence="2" key="1">
    <citation type="submission" date="2021-01" db="EMBL/GenBank/DDBJ databases">
        <authorList>
            <consortium name="Genoscope - CEA"/>
            <person name="William W."/>
        </authorList>
    </citation>
    <scope>NUCLEOTIDE SEQUENCE</scope>
</reference>
<evidence type="ECO:0000313" key="2">
    <source>
        <dbReference type="EMBL" id="CAD8160225.1"/>
    </source>
</evidence>
<feature type="transmembrane region" description="Helical" evidence="1">
    <location>
        <begin position="139"/>
        <end position="158"/>
    </location>
</feature>
<evidence type="ECO:0008006" key="4">
    <source>
        <dbReference type="Google" id="ProtNLM"/>
    </source>
</evidence>
<keyword evidence="3" id="KW-1185">Reference proteome</keyword>
<keyword evidence="1" id="KW-0812">Transmembrane</keyword>